<evidence type="ECO:0000313" key="7">
    <source>
        <dbReference type="Proteomes" id="UP001072034"/>
    </source>
</evidence>
<dbReference type="PANTHER" id="PTHR46429">
    <property type="entry name" value="23S RRNA (GUANOSINE-2'-O-)-METHYLTRANSFERASE RLMB"/>
    <property type="match status" value="1"/>
</dbReference>
<dbReference type="SUPFAM" id="SSF75217">
    <property type="entry name" value="alpha/beta knot"/>
    <property type="match status" value="1"/>
</dbReference>
<feature type="region of interest" description="Disordered" evidence="4">
    <location>
        <begin position="1"/>
        <end position="72"/>
    </location>
</feature>
<evidence type="ECO:0000256" key="3">
    <source>
        <dbReference type="ARBA" id="ARBA00022679"/>
    </source>
</evidence>
<protein>
    <submittedName>
        <fullName evidence="6">23S rRNA (Guanosine(2251)-2'-O)-methyltransferase RlmB</fullName>
    </submittedName>
</protein>
<dbReference type="InterPro" id="IPR013123">
    <property type="entry name" value="SpoU_subst-bd"/>
</dbReference>
<reference evidence="6" key="1">
    <citation type="submission" date="2022-10" db="EMBL/GenBank/DDBJ databases">
        <title>Genome sequence of Actinomyces israelii ATCC 10048.</title>
        <authorList>
            <person name="Watt R.M."/>
            <person name="Tong W.M."/>
        </authorList>
    </citation>
    <scope>NUCLEOTIDE SEQUENCE</scope>
    <source>
        <strain evidence="6">ATCC 10048</strain>
    </source>
</reference>
<dbReference type="InterPro" id="IPR001537">
    <property type="entry name" value="SpoU_MeTrfase"/>
</dbReference>
<evidence type="ECO:0000256" key="1">
    <source>
        <dbReference type="ARBA" id="ARBA00007228"/>
    </source>
</evidence>
<dbReference type="Proteomes" id="UP001072034">
    <property type="component" value="Unassembled WGS sequence"/>
</dbReference>
<name>A0ABT4I7R1_9ACTO</name>
<dbReference type="Pfam" id="PF08032">
    <property type="entry name" value="SpoU_sub_bind"/>
    <property type="match status" value="1"/>
</dbReference>
<dbReference type="InterPro" id="IPR004441">
    <property type="entry name" value="rRNA_MeTrfase_TrmH"/>
</dbReference>
<gene>
    <name evidence="6" type="primary">rlmB</name>
    <name evidence="6" type="ORF">OHJ16_06880</name>
</gene>
<dbReference type="SUPFAM" id="SSF55315">
    <property type="entry name" value="L30e-like"/>
    <property type="match status" value="1"/>
</dbReference>
<organism evidence="6 7">
    <name type="scientific">Actinomyces israelii</name>
    <dbReference type="NCBI Taxonomy" id="1659"/>
    <lineage>
        <taxon>Bacteria</taxon>
        <taxon>Bacillati</taxon>
        <taxon>Actinomycetota</taxon>
        <taxon>Actinomycetes</taxon>
        <taxon>Actinomycetales</taxon>
        <taxon>Actinomycetaceae</taxon>
        <taxon>Actinomyces</taxon>
    </lineage>
</organism>
<dbReference type="Gene3D" id="3.30.1330.30">
    <property type="match status" value="1"/>
</dbReference>
<keyword evidence="7" id="KW-1185">Reference proteome</keyword>
<comment type="caution">
    <text evidence="6">The sequence shown here is derived from an EMBL/GenBank/DDBJ whole genome shotgun (WGS) entry which is preliminary data.</text>
</comment>
<dbReference type="Pfam" id="PF00588">
    <property type="entry name" value="SpoU_methylase"/>
    <property type="match status" value="1"/>
</dbReference>
<keyword evidence="2" id="KW-0489">Methyltransferase</keyword>
<dbReference type="CDD" id="cd18103">
    <property type="entry name" value="SpoU-like_RlmB"/>
    <property type="match status" value="1"/>
</dbReference>
<dbReference type="RefSeq" id="WP_043563040.1">
    <property type="nucleotide sequence ID" value="NZ_CAJPNG010000167.1"/>
</dbReference>
<dbReference type="NCBIfam" id="TIGR00186">
    <property type="entry name" value="rRNA_methyl_3"/>
    <property type="match status" value="1"/>
</dbReference>
<evidence type="ECO:0000313" key="6">
    <source>
        <dbReference type="EMBL" id="MCZ0857766.1"/>
    </source>
</evidence>
<proteinExistence type="inferred from homology"/>
<evidence type="ECO:0000256" key="2">
    <source>
        <dbReference type="ARBA" id="ARBA00022603"/>
    </source>
</evidence>
<keyword evidence="3" id="KW-0808">Transferase</keyword>
<feature type="domain" description="RNA 2-O ribose methyltransferase substrate binding" evidence="5">
    <location>
        <begin position="83"/>
        <end position="162"/>
    </location>
</feature>
<sequence length="343" mass="35699">MPGNEQYPGARRRSPKKGPTKGSGGKRRRRLEGRGPTPKAEDRVGHPRARAKARAQARAAQPTHAKRLKQAKERFGVPTDHEIVCGRNAVAEAARAAVPIVRVFMAVAAASSESDDRLDAVVRRATLLGAPVLEATRLDLEALTDGAAHQGVAIEVPAYEYADAAGLLERAREAGRTPLLVALDQVTDPHNLGAVLRSAGAFGADGVIIPERRSVGVNATVWKVSAGAAARVPVARETNLVRALTALKREGCFVVGLDGGGDTALEGLALADAPLVVVTGAEGAGLSRLVRETCDVVASIPIARTVESLNAAVATGIGLYEIDRLRRAARSAAPTQPAPPAQG</sequence>
<dbReference type="InterPro" id="IPR029028">
    <property type="entry name" value="Alpha/beta_knot_MTases"/>
</dbReference>
<evidence type="ECO:0000259" key="5">
    <source>
        <dbReference type="SMART" id="SM00967"/>
    </source>
</evidence>
<feature type="compositionally biased region" description="Basic residues" evidence="4">
    <location>
        <begin position="10"/>
        <end position="31"/>
    </location>
</feature>
<dbReference type="PANTHER" id="PTHR46429:SF1">
    <property type="entry name" value="23S RRNA (GUANOSINE-2'-O-)-METHYLTRANSFERASE RLMB"/>
    <property type="match status" value="1"/>
</dbReference>
<comment type="similarity">
    <text evidence="1">Belongs to the class IV-like SAM-binding methyltransferase superfamily. RNA methyltransferase TrmH family.</text>
</comment>
<feature type="compositionally biased region" description="Basic residues" evidence="4">
    <location>
        <begin position="46"/>
        <end position="55"/>
    </location>
</feature>
<dbReference type="EMBL" id="JAPTMY010000012">
    <property type="protein sequence ID" value="MCZ0857766.1"/>
    <property type="molecule type" value="Genomic_DNA"/>
</dbReference>
<accession>A0ABT4I7R1</accession>
<dbReference type="SMART" id="SM00967">
    <property type="entry name" value="SpoU_sub_bind"/>
    <property type="match status" value="1"/>
</dbReference>
<evidence type="ECO:0000256" key="4">
    <source>
        <dbReference type="SAM" id="MobiDB-lite"/>
    </source>
</evidence>
<dbReference type="Gene3D" id="3.40.1280.10">
    <property type="match status" value="1"/>
</dbReference>
<dbReference type="InterPro" id="IPR029064">
    <property type="entry name" value="Ribosomal_eL30-like_sf"/>
</dbReference>
<dbReference type="InterPro" id="IPR029026">
    <property type="entry name" value="tRNA_m1G_MTases_N"/>
</dbReference>